<name>A0ABD8AXC8_PAEAM</name>
<dbReference type="Proteomes" id="UP001364764">
    <property type="component" value="Chromosome"/>
</dbReference>
<dbReference type="RefSeq" id="WP_235200764.1">
    <property type="nucleotide sequence ID" value="NZ_CP145892.1"/>
</dbReference>
<evidence type="ECO:0000313" key="1">
    <source>
        <dbReference type="EMBL" id="WWP22138.1"/>
    </source>
</evidence>
<reference evidence="1 2" key="1">
    <citation type="submission" date="2024-02" db="EMBL/GenBank/DDBJ databases">
        <title>Complete sequences of two Paenibacillus sp. strains and one Lysinibacillus strain isolated from the environment on STAA medium highlight biotechnological potential.</title>
        <authorList>
            <person name="Attere S.A."/>
            <person name="Piche L.C."/>
            <person name="Intertaglia L."/>
            <person name="Lami R."/>
            <person name="Charette S.J."/>
            <person name="Vincent A.T."/>
        </authorList>
    </citation>
    <scope>NUCLEOTIDE SEQUENCE [LARGE SCALE GENOMIC DNA]</scope>
    <source>
        <strain evidence="1 2">Y5S-7</strain>
    </source>
</reference>
<dbReference type="InterPro" id="IPR025454">
    <property type="entry name" value="DUF4275"/>
</dbReference>
<accession>A0ABD8AXC8</accession>
<dbReference type="AlphaFoldDB" id="A0ABD8AXC8"/>
<sequence>MMIRDKINELLDALPEMELNRAYWGIERIHQEYIFKKNLQDKGVIVSELYDESEEIVQKWDSVFSNNIDDVVKESIHYSQYKWHMFSYEQQKCLTHDEARDAFDAEPKDEVYVMYESGGWVLLYENANRVIAADFDSEQDIYIFDRAFTWTYVYTHESMCGPYFYKIEQA</sequence>
<organism evidence="1 2">
    <name type="scientific">Paenibacillus amylolyticus</name>
    <dbReference type="NCBI Taxonomy" id="1451"/>
    <lineage>
        <taxon>Bacteria</taxon>
        <taxon>Bacillati</taxon>
        <taxon>Bacillota</taxon>
        <taxon>Bacilli</taxon>
        <taxon>Bacillales</taxon>
        <taxon>Paenibacillaceae</taxon>
        <taxon>Paenibacillus</taxon>
    </lineage>
</organism>
<evidence type="ECO:0000313" key="2">
    <source>
        <dbReference type="Proteomes" id="UP001364764"/>
    </source>
</evidence>
<gene>
    <name evidence="1" type="ORF">V6668_08190</name>
</gene>
<protein>
    <submittedName>
        <fullName evidence="1">DUF4275 family protein</fullName>
    </submittedName>
</protein>
<proteinExistence type="predicted"/>
<dbReference type="EMBL" id="CP145892">
    <property type="protein sequence ID" value="WWP22138.1"/>
    <property type="molecule type" value="Genomic_DNA"/>
</dbReference>
<dbReference type="GeneID" id="93475437"/>
<dbReference type="Pfam" id="PF14101">
    <property type="entry name" value="DUF4275"/>
    <property type="match status" value="1"/>
</dbReference>